<keyword evidence="7 15" id="KW-0067">ATP-binding</keyword>
<evidence type="ECO:0000256" key="15">
    <source>
        <dbReference type="PROSITE-ProRule" id="PRU00560"/>
    </source>
</evidence>
<dbReference type="Pfam" id="PF12705">
    <property type="entry name" value="PDDEXK_1"/>
    <property type="match status" value="1"/>
</dbReference>
<accession>F2NEC6</accession>
<dbReference type="InterPro" id="IPR014016">
    <property type="entry name" value="UvrD-like_ATP-bd"/>
</dbReference>
<gene>
    <name evidence="19" type="ordered locus">Desac_0223</name>
</gene>
<dbReference type="RefSeq" id="WP_013705229.1">
    <property type="nucleotide sequence ID" value="NC_015388.1"/>
</dbReference>
<dbReference type="InterPro" id="IPR027417">
    <property type="entry name" value="P-loop_NTPase"/>
</dbReference>
<dbReference type="EMBL" id="CP002629">
    <property type="protein sequence ID" value="AEB08116.1"/>
    <property type="molecule type" value="Genomic_DNA"/>
</dbReference>
<dbReference type="KEGG" id="dao:Desac_0223"/>
<evidence type="ECO:0000313" key="19">
    <source>
        <dbReference type="EMBL" id="AEB08116.1"/>
    </source>
</evidence>
<organism evidence="19 20">
    <name type="scientific">Desulfobacca acetoxidans (strain ATCC 700848 / DSM 11109 / ASRB2)</name>
    <dbReference type="NCBI Taxonomy" id="880072"/>
    <lineage>
        <taxon>Bacteria</taxon>
        <taxon>Pseudomonadati</taxon>
        <taxon>Thermodesulfobacteriota</taxon>
        <taxon>Desulfobaccia</taxon>
        <taxon>Desulfobaccales</taxon>
        <taxon>Desulfobaccaceae</taxon>
        <taxon>Desulfobacca</taxon>
    </lineage>
</organism>
<keyword evidence="1" id="KW-0540">Nuclease</keyword>
<evidence type="ECO:0000256" key="6">
    <source>
        <dbReference type="ARBA" id="ARBA00022839"/>
    </source>
</evidence>
<dbReference type="PROSITE" id="PS51217">
    <property type="entry name" value="UVRD_HELICASE_CTER"/>
    <property type="match status" value="1"/>
</dbReference>
<dbReference type="PANTHER" id="PTHR11070">
    <property type="entry name" value="UVRD / RECB / PCRA DNA HELICASE FAMILY MEMBER"/>
    <property type="match status" value="1"/>
</dbReference>
<evidence type="ECO:0000256" key="1">
    <source>
        <dbReference type="ARBA" id="ARBA00022722"/>
    </source>
</evidence>
<dbReference type="HOGENOM" id="CLU_009270_0_0_7"/>
<feature type="compositionally biased region" description="Polar residues" evidence="16">
    <location>
        <begin position="941"/>
        <end position="957"/>
    </location>
</feature>
<name>F2NEC6_DESAR</name>
<keyword evidence="8" id="KW-0238">DNA-binding</keyword>
<feature type="binding site" evidence="15">
    <location>
        <begin position="26"/>
        <end position="33"/>
    </location>
    <ligand>
        <name>ATP</name>
        <dbReference type="ChEBI" id="CHEBI:30616"/>
    </ligand>
</feature>
<dbReference type="InterPro" id="IPR000212">
    <property type="entry name" value="DNA_helicase_UvrD/REP"/>
</dbReference>
<evidence type="ECO:0000256" key="13">
    <source>
        <dbReference type="ARBA" id="ARBA00034923"/>
    </source>
</evidence>
<protein>
    <recommendedName>
        <fullName evidence="12">DNA 3'-5' helicase</fullName>
        <ecNumber evidence="12">5.6.2.4</ecNumber>
    </recommendedName>
    <alternativeName>
        <fullName evidence="13">DNA 3'-5' helicase II</fullName>
    </alternativeName>
</protein>
<dbReference type="GO" id="GO:0000725">
    <property type="term" value="P:recombinational repair"/>
    <property type="evidence" value="ECO:0007669"/>
    <property type="project" value="TreeGrafter"/>
</dbReference>
<dbReference type="eggNOG" id="COG1074">
    <property type="taxonomic scope" value="Bacteria"/>
</dbReference>
<keyword evidence="2 15" id="KW-0547">Nucleotide-binding</keyword>
<feature type="region of interest" description="Disordered" evidence="16">
    <location>
        <begin position="941"/>
        <end position="963"/>
    </location>
</feature>
<dbReference type="SUPFAM" id="SSF52980">
    <property type="entry name" value="Restriction endonuclease-like"/>
    <property type="match status" value="1"/>
</dbReference>
<keyword evidence="4 15" id="KW-0378">Hydrolase</keyword>
<dbReference type="InterPro" id="IPR011604">
    <property type="entry name" value="PDDEXK-like_dom_sf"/>
</dbReference>
<evidence type="ECO:0000256" key="16">
    <source>
        <dbReference type="SAM" id="MobiDB-lite"/>
    </source>
</evidence>
<evidence type="ECO:0000259" key="17">
    <source>
        <dbReference type="PROSITE" id="PS51198"/>
    </source>
</evidence>
<keyword evidence="5 15" id="KW-0347">Helicase</keyword>
<evidence type="ECO:0000256" key="2">
    <source>
        <dbReference type="ARBA" id="ARBA00022741"/>
    </source>
</evidence>
<dbReference type="GO" id="GO:0043138">
    <property type="term" value="F:3'-5' DNA helicase activity"/>
    <property type="evidence" value="ECO:0007669"/>
    <property type="project" value="UniProtKB-EC"/>
</dbReference>
<evidence type="ECO:0000256" key="5">
    <source>
        <dbReference type="ARBA" id="ARBA00022806"/>
    </source>
</evidence>
<dbReference type="GO" id="GO:0033202">
    <property type="term" value="C:DNA helicase complex"/>
    <property type="evidence" value="ECO:0007669"/>
    <property type="project" value="TreeGrafter"/>
</dbReference>
<evidence type="ECO:0000256" key="10">
    <source>
        <dbReference type="ARBA" id="ARBA00023235"/>
    </source>
</evidence>
<dbReference type="EC" id="5.6.2.4" evidence="12"/>
<dbReference type="Pfam" id="PF13361">
    <property type="entry name" value="UvrD_C"/>
    <property type="match status" value="1"/>
</dbReference>
<evidence type="ECO:0000256" key="11">
    <source>
        <dbReference type="ARBA" id="ARBA00034617"/>
    </source>
</evidence>
<evidence type="ECO:0000256" key="8">
    <source>
        <dbReference type="ARBA" id="ARBA00023125"/>
    </source>
</evidence>
<dbReference type="Gene3D" id="3.40.50.300">
    <property type="entry name" value="P-loop containing nucleotide triphosphate hydrolases"/>
    <property type="match status" value="4"/>
</dbReference>
<feature type="domain" description="UvrD-like helicase ATP-binding" evidence="17">
    <location>
        <begin position="5"/>
        <end position="490"/>
    </location>
</feature>
<comment type="catalytic activity">
    <reaction evidence="14">
        <text>ATP + H2O = ADP + phosphate + H(+)</text>
        <dbReference type="Rhea" id="RHEA:13065"/>
        <dbReference type="ChEBI" id="CHEBI:15377"/>
        <dbReference type="ChEBI" id="CHEBI:15378"/>
        <dbReference type="ChEBI" id="CHEBI:30616"/>
        <dbReference type="ChEBI" id="CHEBI:43474"/>
        <dbReference type="ChEBI" id="CHEBI:456216"/>
        <dbReference type="EC" id="5.6.2.4"/>
    </reaction>
</comment>
<keyword evidence="3" id="KW-0227">DNA damage</keyword>
<dbReference type="Pfam" id="PF00580">
    <property type="entry name" value="UvrD-helicase"/>
    <property type="match status" value="1"/>
</dbReference>
<reference evidence="19 20" key="1">
    <citation type="journal article" date="2011" name="Stand. Genomic Sci.">
        <title>Complete genome sequence of the acetate-degrading sulfate reducer Desulfobacca acetoxidans type strain (ASRB2).</title>
        <authorList>
            <person name="Goker M."/>
            <person name="Teshima H."/>
            <person name="Lapidus A."/>
            <person name="Nolan M."/>
            <person name="Lucas S."/>
            <person name="Hammon N."/>
            <person name="Deshpande S."/>
            <person name="Cheng J.F."/>
            <person name="Tapia R."/>
            <person name="Han C."/>
            <person name="Goodwin L."/>
            <person name="Pitluck S."/>
            <person name="Huntemann M."/>
            <person name="Liolios K."/>
            <person name="Ivanova N."/>
            <person name="Pagani I."/>
            <person name="Mavromatis K."/>
            <person name="Ovchinikova G."/>
            <person name="Pati A."/>
            <person name="Chen A."/>
            <person name="Palaniappan K."/>
            <person name="Land M."/>
            <person name="Hauser L."/>
            <person name="Brambilla E.M."/>
            <person name="Rohde M."/>
            <person name="Spring S."/>
            <person name="Detter J.C."/>
            <person name="Woyke T."/>
            <person name="Bristow J."/>
            <person name="Eisen J.A."/>
            <person name="Markowitz V."/>
            <person name="Hugenholtz P."/>
            <person name="Kyrpides N.C."/>
            <person name="Klenk H.P."/>
        </authorList>
    </citation>
    <scope>NUCLEOTIDE SEQUENCE [LARGE SCALE GENOMIC DNA]</scope>
    <source>
        <strain evidence="20">ATCC 700848 / DSM 11109 / ASRB2</strain>
    </source>
</reference>
<sequence length="1137" mass="127284">MTAMAPVDQRDRELAVNPSYSVHVEAPAGSGKTTVLLKRYLTLLARVEEPEEVLALTFTRKAAGELRARIQQQLQGGTEQPSDVAPSQHAVELRELAQTVSHQQADKKNGYFERLQISTFHSFCAQLLRLAPHNANLPPDFQLIEDREADWLKKEAIELMRRRLATLPASDPVRQTLVRRLVRLNNDWPRLAAELRELLSRREVLGDFIALARESRDPEAYKAILLNHLIEIWQPELDHLQKEFLGCELGRNWSAFYRYLADAGAGLADDLPESIPEAQVSALPDWGKIARGLLTKEGSCYRTFPARSGFPKKMRESVWGGLLQNLPETLVPQLRRLKEQPSILLQPDEVPAVQDLIILLNQALTAYEELCQTRRVLDFSALEQAALNLLSDKNIPDLLWRLDRRLSHLLVDEFQDTSARQMELLCRLLTGWSGDLGRSLMVVGDPKQSIYGWRQARVELFFQTRRQKRLPCPEAPPFTTLTLSTNFRSTSTLIQWVNNVFGQTIMKAGERNGVEFSEAVAKPDAKQGDPPQLALFTAADRSLGRKQEANWLARQVSLKVKNIAAGESIGILLFTRRQLPAYLLACQNAGLSLRVREGLALYDSLAVQHLHNAVTALVHPHDDIAWAGLLQGFAGPQPLGFLAQVADYQEEFWSKKLEACAVSNDCPAEVRQWWRVCAEAGKMVGRAPLHEILAEWLSTAGGWERIAAWEGAAGVANARVYLDLLATAASCTPEATLARLTDLLTQAFQPADPRAKDSPVEVLTVHAAKGLEFDHVFLPSGDWQPLLTGKSDTPFLMEETSSAGGAVIALNCAYAGKEQSLLYHTLRDLAKQRLLSEARRLFYVAVTRAKKSLQISGVIKTDKAGNCQFPANSPLGWLRQHYPDGELYPGQKSIWQPPPLPVSVFQEISELLLPTGETKTPPLPYDLQPELLPYKMQFPSQLSGSEANNDSDQSNRFTSDEDTAGEEITLARLRGEIIHRLLETLSRGVPLPEPAAVASVLRSAGVSAEYALDLADEMLAEVKACRDDPFLAPLLDANLPVVRSEWLVEAWQDSATIRRGRLDRLVFDGYQWWLLDYKTSRPPVGIDWETFLASETDAYRPQLLAYRELAARFFQLASPEMIQPVLYFTANRRHIFL</sequence>
<keyword evidence="9" id="KW-0234">DNA repair</keyword>
<dbReference type="PANTHER" id="PTHR11070:SF2">
    <property type="entry name" value="ATP-DEPENDENT DNA HELICASE SRS2"/>
    <property type="match status" value="1"/>
</dbReference>
<dbReference type="InterPro" id="IPR038726">
    <property type="entry name" value="PDDEXK_AddAB-type"/>
</dbReference>
<evidence type="ECO:0000313" key="20">
    <source>
        <dbReference type="Proteomes" id="UP000000483"/>
    </source>
</evidence>
<evidence type="ECO:0000256" key="3">
    <source>
        <dbReference type="ARBA" id="ARBA00022763"/>
    </source>
</evidence>
<evidence type="ECO:0000256" key="12">
    <source>
        <dbReference type="ARBA" id="ARBA00034808"/>
    </source>
</evidence>
<keyword evidence="10" id="KW-0413">Isomerase</keyword>
<keyword evidence="6" id="KW-0269">Exonuclease</keyword>
<evidence type="ECO:0000256" key="7">
    <source>
        <dbReference type="ARBA" id="ARBA00022840"/>
    </source>
</evidence>
<evidence type="ECO:0000259" key="18">
    <source>
        <dbReference type="PROSITE" id="PS51217"/>
    </source>
</evidence>
<evidence type="ECO:0000256" key="9">
    <source>
        <dbReference type="ARBA" id="ARBA00023204"/>
    </source>
</evidence>
<dbReference type="STRING" id="880072.Desac_0223"/>
<dbReference type="Gene3D" id="3.90.320.10">
    <property type="match status" value="1"/>
</dbReference>
<dbReference type="PROSITE" id="PS51198">
    <property type="entry name" value="UVRD_HELICASE_ATP_BIND"/>
    <property type="match status" value="1"/>
</dbReference>
<dbReference type="InterPro" id="IPR014017">
    <property type="entry name" value="DNA_helicase_UvrD-like_C"/>
</dbReference>
<dbReference type="GO" id="GO:0004527">
    <property type="term" value="F:exonuclease activity"/>
    <property type="evidence" value="ECO:0007669"/>
    <property type="project" value="UniProtKB-KW"/>
</dbReference>
<reference evidence="20" key="2">
    <citation type="submission" date="2011-03" db="EMBL/GenBank/DDBJ databases">
        <title>The complete genome of Desulfobacca acetoxidans DSM 11109.</title>
        <authorList>
            <consortium name="US DOE Joint Genome Institute (JGI-PGF)"/>
            <person name="Lucas S."/>
            <person name="Copeland A."/>
            <person name="Lapidus A."/>
            <person name="Bruce D."/>
            <person name="Goodwin L."/>
            <person name="Pitluck S."/>
            <person name="Peters L."/>
            <person name="Kyrpides N."/>
            <person name="Mavromatis K."/>
            <person name="Ivanova N."/>
            <person name="Ovchinnikova G."/>
            <person name="Teshima H."/>
            <person name="Detter J.C."/>
            <person name="Han C."/>
            <person name="Land M."/>
            <person name="Hauser L."/>
            <person name="Markowitz V."/>
            <person name="Cheng J.-F."/>
            <person name="Hugenholtz P."/>
            <person name="Woyke T."/>
            <person name="Wu D."/>
            <person name="Spring S."/>
            <person name="Schueler E."/>
            <person name="Brambilla E."/>
            <person name="Klenk H.-P."/>
            <person name="Eisen J.A."/>
        </authorList>
    </citation>
    <scope>NUCLEOTIDE SEQUENCE [LARGE SCALE GENOMIC DNA]</scope>
    <source>
        <strain evidence="20">ATCC 700848 / DSM 11109 / ASRB2</strain>
    </source>
</reference>
<keyword evidence="20" id="KW-1185">Reference proteome</keyword>
<comment type="catalytic activity">
    <reaction evidence="11">
        <text>Couples ATP hydrolysis with the unwinding of duplex DNA by translocating in the 3'-5' direction.</text>
        <dbReference type="EC" id="5.6.2.4"/>
    </reaction>
</comment>
<dbReference type="SUPFAM" id="SSF52540">
    <property type="entry name" value="P-loop containing nucleoside triphosphate hydrolases"/>
    <property type="match status" value="1"/>
</dbReference>
<proteinExistence type="predicted"/>
<evidence type="ECO:0000256" key="14">
    <source>
        <dbReference type="ARBA" id="ARBA00048988"/>
    </source>
</evidence>
<feature type="domain" description="UvrD-like helicase C-terminal" evidence="18">
    <location>
        <begin position="503"/>
        <end position="770"/>
    </location>
</feature>
<dbReference type="GO" id="GO:0005524">
    <property type="term" value="F:ATP binding"/>
    <property type="evidence" value="ECO:0007669"/>
    <property type="project" value="UniProtKB-UniRule"/>
</dbReference>
<dbReference type="Proteomes" id="UP000000483">
    <property type="component" value="Chromosome"/>
</dbReference>
<dbReference type="GO" id="GO:0003677">
    <property type="term" value="F:DNA binding"/>
    <property type="evidence" value="ECO:0007669"/>
    <property type="project" value="UniProtKB-KW"/>
</dbReference>
<dbReference type="AlphaFoldDB" id="F2NEC6"/>
<dbReference type="InterPro" id="IPR011335">
    <property type="entry name" value="Restrct_endonuc-II-like"/>
</dbReference>
<dbReference type="GO" id="GO:0005829">
    <property type="term" value="C:cytosol"/>
    <property type="evidence" value="ECO:0007669"/>
    <property type="project" value="TreeGrafter"/>
</dbReference>
<dbReference type="OrthoDB" id="9810135at2"/>
<evidence type="ECO:0000256" key="4">
    <source>
        <dbReference type="ARBA" id="ARBA00022801"/>
    </source>
</evidence>